<evidence type="ECO:0000313" key="2">
    <source>
        <dbReference type="EMBL" id="AFY95069.1"/>
    </source>
</evidence>
<dbReference type="InterPro" id="IPR017146">
    <property type="entry name" value="Lanti_2_LanM"/>
</dbReference>
<gene>
    <name evidence="2" type="ORF">Cha6605_4119</name>
</gene>
<accession>K9ULJ0</accession>
<dbReference type="EMBL" id="CP003600">
    <property type="protein sequence ID" value="AFY95069.1"/>
    <property type="molecule type" value="Genomic_DNA"/>
</dbReference>
<dbReference type="AlphaFoldDB" id="K9ULJ0"/>
<evidence type="ECO:0000259" key="1">
    <source>
        <dbReference type="Pfam" id="PF13575"/>
    </source>
</evidence>
<name>K9ULJ0_CHAP6</name>
<evidence type="ECO:0000313" key="3">
    <source>
        <dbReference type="Proteomes" id="UP000010366"/>
    </source>
</evidence>
<dbReference type="NCBIfam" id="TIGR03897">
    <property type="entry name" value="lanti_2_LanM"/>
    <property type="match status" value="1"/>
</dbReference>
<feature type="domain" description="Lantibiotic biosynthesis protein dehydration" evidence="1">
    <location>
        <begin position="224"/>
        <end position="598"/>
    </location>
</feature>
<reference evidence="2 3" key="1">
    <citation type="submission" date="2012-05" db="EMBL/GenBank/DDBJ databases">
        <title>Finished chromosome of genome of Chamaesiphon sp. PCC 6605.</title>
        <authorList>
            <consortium name="US DOE Joint Genome Institute"/>
            <person name="Gugger M."/>
            <person name="Coursin T."/>
            <person name="Rippka R."/>
            <person name="Tandeau De Marsac N."/>
            <person name="Huntemann M."/>
            <person name="Wei C.-L."/>
            <person name="Han J."/>
            <person name="Detter J.C."/>
            <person name="Han C."/>
            <person name="Tapia R."/>
            <person name="Chen A."/>
            <person name="Kyrpides N."/>
            <person name="Mavromatis K."/>
            <person name="Markowitz V."/>
            <person name="Szeto E."/>
            <person name="Ivanova N."/>
            <person name="Pagani I."/>
            <person name="Pati A."/>
            <person name="Goodwin L."/>
            <person name="Nordberg H.P."/>
            <person name="Cantor M.N."/>
            <person name="Hua S.X."/>
            <person name="Woyke T."/>
            <person name="Kerfeld C.A."/>
        </authorList>
    </citation>
    <scope>NUCLEOTIDE SEQUENCE [LARGE SCALE GENOMIC DNA]</scope>
    <source>
        <strain evidence="3">ATCC 27169 / PCC 6605</strain>
    </source>
</reference>
<dbReference type="OrthoDB" id="9148343at2"/>
<dbReference type="Pfam" id="PF13575">
    <property type="entry name" value="DUF4135"/>
    <property type="match status" value="1"/>
</dbReference>
<keyword evidence="3" id="KW-1185">Reference proteome</keyword>
<protein>
    <submittedName>
        <fullName evidence="2">Type 2 lantibiotic biosynthesis protein LanM</fullName>
    </submittedName>
</protein>
<dbReference type="KEGG" id="cmp:Cha6605_4119"/>
<dbReference type="STRING" id="1173020.Cha6605_4119"/>
<dbReference type="Proteomes" id="UP000010366">
    <property type="component" value="Chromosome"/>
</dbReference>
<organism evidence="2 3">
    <name type="scientific">Chamaesiphon minutus (strain ATCC 27169 / PCC 6605)</name>
    <dbReference type="NCBI Taxonomy" id="1173020"/>
    <lineage>
        <taxon>Bacteria</taxon>
        <taxon>Bacillati</taxon>
        <taxon>Cyanobacteriota</taxon>
        <taxon>Cyanophyceae</taxon>
        <taxon>Gomontiellales</taxon>
        <taxon>Chamaesiphonaceae</taxon>
        <taxon>Chamaesiphon</taxon>
    </lineage>
</organism>
<dbReference type="CDD" id="cd04792">
    <property type="entry name" value="LanM-like"/>
    <property type="match status" value="1"/>
</dbReference>
<dbReference type="eggNOG" id="COG4403">
    <property type="taxonomic scope" value="Bacteria"/>
</dbReference>
<dbReference type="PIRSF" id="PIRSF037228">
    <property type="entry name" value="Lant_mod_RumM"/>
    <property type="match status" value="1"/>
</dbReference>
<proteinExistence type="predicted"/>
<dbReference type="InterPro" id="IPR025410">
    <property type="entry name" value="Lant_dehyd"/>
</dbReference>
<sequence length="657" mass="74233">MQSHNPDLIASIVSNAATLSEHLDNCQVLPQSPLDEEQIQRRLTSWSQAVAKGDRHKFEQRLAWAGWDLPTIAPCLGATPRCDAPLPEWAQTLDRVLQIATTTTPAQLFAPQSYLDPADPIAFEHFYLPCVRVAQLKLNDLVSTEDWQLLAESARSALDRSLLRRLNSIATWTLLDEFTKFRSSGNALQDFMLIKLRGHDRQDKYQAFISKLFADGLATFFREYSVLGRAIAQAIDFWVEANAEFIHRLARDKAEIERVFAAERPLGQVVDLGTGLSDSHHRGRFVISLTFETGMQLVYKPKSLNLDVAFYRLLEWHNSHLPPLSLKVLNILNCQQYGWVEYVACTDCQTAANASHFYQRIGMLTCLVYVLEGTDCHHQNLVAYGEHPVLIDLEALLHHRVKLALPPEQNTLAESVLRTNMLPNSDLQWQEKTERQIYDNSGIGGVHQQELSILIVKHINSDAMDLDRETLAFSEANSPTLQGTPISPADYLEDVCSGFERMYRFLMTHDRELLAPESCLYDLAHQTVRFVFRSTSTYGLILQNSYRPALLRSGIDRSISLELLSRAFTLGDGKPLGWPILKAELDAMEQGDIPFFGVNSSSDDLIVGNGEVVPKLFEDHSFKLMLRRLQTLSEVNLVEQIATIRKSLSLRFQDIAA</sequence>
<dbReference type="HOGENOM" id="CLU_465172_0_0_3"/>
<dbReference type="RefSeq" id="WP_015161180.1">
    <property type="nucleotide sequence ID" value="NC_019697.1"/>
</dbReference>